<organism evidence="6 7">
    <name type="scientific">Roseinatronobacter alkalisoli</name>
    <dbReference type="NCBI Taxonomy" id="3028235"/>
    <lineage>
        <taxon>Bacteria</taxon>
        <taxon>Pseudomonadati</taxon>
        <taxon>Pseudomonadota</taxon>
        <taxon>Alphaproteobacteria</taxon>
        <taxon>Rhodobacterales</taxon>
        <taxon>Paracoccaceae</taxon>
        <taxon>Roseinatronobacter</taxon>
    </lineage>
</organism>
<comment type="pathway">
    <text evidence="1 5">Carbohydrate metabolism; hexose metabolism.</text>
</comment>
<keyword evidence="7" id="KW-1185">Reference proteome</keyword>
<dbReference type="NCBIfam" id="NF008277">
    <property type="entry name" value="PRK11055.1"/>
    <property type="match status" value="1"/>
</dbReference>
<comment type="catalytic activity">
    <reaction evidence="5">
        <text>alpha-D-glucose = beta-D-glucose</text>
        <dbReference type="Rhea" id="RHEA:10264"/>
        <dbReference type="ChEBI" id="CHEBI:15903"/>
        <dbReference type="ChEBI" id="CHEBI:17925"/>
        <dbReference type="EC" id="5.1.3.3"/>
    </reaction>
</comment>
<name>A0ABT5T482_9RHOB</name>
<evidence type="ECO:0000313" key="7">
    <source>
        <dbReference type="Proteomes" id="UP001431784"/>
    </source>
</evidence>
<sequence length="333" mass="35556">MRTEFGALADGRMVERITLHGGGMVAQVLTLGAIVQDLRMDGVAHPLVLGTDTPDAYLGPMQYFGAIVGRFANRIAGARFELDGHTHHIPVNNAGGHALHGGPVGSSQRLWRVLEQSPASVTLGLFLPDGDMGFPGNLDIRATISLPGSGTLQFNISAQTDRATPCSLTHHGYFALDDTGGLSKHWLRVAADHYLPVDANLIPTGQIVPVADSAFDFRKARNLSGAALDHNFCLSTESQPLRPIAWLQSAESGLIMQIDSTEAGLQVYTGSQIPAAGLPGLGGRCYRPFAGIALEAQAWPDAPNRPAFPSAILRPDGQYEHETRYSFAFADRA</sequence>
<evidence type="ECO:0000313" key="6">
    <source>
        <dbReference type="EMBL" id="MDD7969926.1"/>
    </source>
</evidence>
<dbReference type="InterPro" id="IPR008183">
    <property type="entry name" value="Aldose_1/G6P_1-epimerase"/>
</dbReference>
<dbReference type="RefSeq" id="WP_274350445.1">
    <property type="nucleotide sequence ID" value="NZ_JAQZSM010000001.1"/>
</dbReference>
<dbReference type="EMBL" id="JAQZSM010000001">
    <property type="protein sequence ID" value="MDD7969926.1"/>
    <property type="molecule type" value="Genomic_DNA"/>
</dbReference>
<evidence type="ECO:0000256" key="1">
    <source>
        <dbReference type="ARBA" id="ARBA00005028"/>
    </source>
</evidence>
<dbReference type="InterPro" id="IPR011013">
    <property type="entry name" value="Gal_mutarotase_sf_dom"/>
</dbReference>
<keyword evidence="3 5" id="KW-0413">Isomerase</keyword>
<comment type="caution">
    <text evidence="6">The sequence shown here is derived from an EMBL/GenBank/DDBJ whole genome shotgun (WGS) entry which is preliminary data.</text>
</comment>
<protein>
    <recommendedName>
        <fullName evidence="5">Aldose 1-epimerase</fullName>
        <ecNumber evidence="5">5.1.3.3</ecNumber>
    </recommendedName>
</protein>
<evidence type="ECO:0000256" key="3">
    <source>
        <dbReference type="ARBA" id="ARBA00023235"/>
    </source>
</evidence>
<accession>A0ABT5T482</accession>
<dbReference type="InterPro" id="IPR014718">
    <property type="entry name" value="GH-type_carb-bd"/>
</dbReference>
<evidence type="ECO:0000256" key="5">
    <source>
        <dbReference type="PIRNR" id="PIRNR005096"/>
    </source>
</evidence>
<dbReference type="SUPFAM" id="SSF74650">
    <property type="entry name" value="Galactose mutarotase-like"/>
    <property type="match status" value="1"/>
</dbReference>
<evidence type="ECO:0000256" key="4">
    <source>
        <dbReference type="ARBA" id="ARBA00023277"/>
    </source>
</evidence>
<dbReference type="PANTHER" id="PTHR10091">
    <property type="entry name" value="ALDOSE-1-EPIMERASE"/>
    <property type="match status" value="1"/>
</dbReference>
<keyword evidence="4 5" id="KW-0119">Carbohydrate metabolism</keyword>
<comment type="similarity">
    <text evidence="2 5">Belongs to the aldose epimerase family.</text>
</comment>
<dbReference type="PIRSF" id="PIRSF005096">
    <property type="entry name" value="GALM"/>
    <property type="match status" value="1"/>
</dbReference>
<dbReference type="InterPro" id="IPR047215">
    <property type="entry name" value="Galactose_mutarotase-like"/>
</dbReference>
<reference evidence="6" key="1">
    <citation type="submission" date="2023-02" db="EMBL/GenBank/DDBJ databases">
        <title>Description of Roseinatronobacter alkalisoli sp. nov., an alkaliphilic bacerium isolated from soda soil.</title>
        <authorList>
            <person name="Wei W."/>
        </authorList>
    </citation>
    <scope>NUCLEOTIDE SEQUENCE</scope>
    <source>
        <strain evidence="6">HJB301</strain>
    </source>
</reference>
<dbReference type="EC" id="5.1.3.3" evidence="5"/>
<proteinExistence type="inferred from homology"/>
<dbReference type="Pfam" id="PF01263">
    <property type="entry name" value="Aldose_epim"/>
    <property type="match status" value="1"/>
</dbReference>
<dbReference type="Proteomes" id="UP001431784">
    <property type="component" value="Unassembled WGS sequence"/>
</dbReference>
<dbReference type="Gene3D" id="2.70.98.10">
    <property type="match status" value="1"/>
</dbReference>
<dbReference type="InterPro" id="IPR015443">
    <property type="entry name" value="Aldose_1-epimerase"/>
</dbReference>
<evidence type="ECO:0000256" key="2">
    <source>
        <dbReference type="ARBA" id="ARBA00006206"/>
    </source>
</evidence>
<gene>
    <name evidence="6" type="ORF">PUT78_02340</name>
</gene>
<dbReference type="CDD" id="cd09019">
    <property type="entry name" value="galactose_mutarotase_like"/>
    <property type="match status" value="1"/>
</dbReference>
<dbReference type="PANTHER" id="PTHR10091:SF0">
    <property type="entry name" value="GALACTOSE MUTAROTASE"/>
    <property type="match status" value="1"/>
</dbReference>